<sequence length="261" mass="29493">MPVKISVITASLDSAAVITSALQSVIAQTYGCVEHIVVDGASTDNTVDVVESFRQRYGLRGYSLKVISGPDSGIYEAMNRGIEAATGDIIGILNSDDFFSSTEELSAVAAAYARQPAIEAVYADVDYVRPGHEHRIVRRYPSKGFRPWMMLLGMQPPHPSFYCRREVYERFGKYDSRYRIAGDFDFFVRCLYKGRIATLRLDRTMVTMRTGGTSDRSILSHLQGLWEHQLTYMRHRMPTCILADSIQLIHKIMHLKPFARP</sequence>
<gene>
    <name evidence="2" type="ORF">K8V47_07745</name>
</gene>
<feature type="domain" description="Glycosyltransferase 2-like" evidence="1">
    <location>
        <begin position="6"/>
        <end position="160"/>
    </location>
</feature>
<dbReference type="Pfam" id="PF00535">
    <property type="entry name" value="Glycos_transf_2"/>
    <property type="match status" value="1"/>
</dbReference>
<dbReference type="CDD" id="cd06433">
    <property type="entry name" value="GT_2_WfgS_like"/>
    <property type="match status" value="1"/>
</dbReference>
<comment type="caution">
    <text evidence="2">The sequence shown here is derived from an EMBL/GenBank/DDBJ whole genome shotgun (WGS) entry which is preliminary data.</text>
</comment>
<proteinExistence type="predicted"/>
<name>A0A4Q0UAS5_9BACT</name>
<organism evidence="2 3">
    <name type="scientific">Candidatus Amulumruptor caecigallinarius</name>
    <dbReference type="NCBI Taxonomy" id="2109911"/>
    <lineage>
        <taxon>Bacteria</taxon>
        <taxon>Pseudomonadati</taxon>
        <taxon>Bacteroidota</taxon>
        <taxon>Bacteroidia</taxon>
        <taxon>Bacteroidales</taxon>
        <taxon>Muribaculaceae</taxon>
        <taxon>Candidatus Amulumruptor</taxon>
    </lineage>
</organism>
<reference evidence="2" key="2">
    <citation type="submission" date="2021-09" db="EMBL/GenBank/DDBJ databases">
        <authorList>
            <person name="Gilroy R."/>
        </authorList>
    </citation>
    <scope>NUCLEOTIDE SEQUENCE</scope>
    <source>
        <strain evidence="2">4100</strain>
    </source>
</reference>
<protein>
    <submittedName>
        <fullName evidence="2">Glycosyltransferase</fullName>
    </submittedName>
</protein>
<evidence type="ECO:0000313" key="3">
    <source>
        <dbReference type="Proteomes" id="UP000711407"/>
    </source>
</evidence>
<evidence type="ECO:0000259" key="1">
    <source>
        <dbReference type="Pfam" id="PF00535"/>
    </source>
</evidence>
<dbReference type="InterPro" id="IPR001173">
    <property type="entry name" value="Glyco_trans_2-like"/>
</dbReference>
<dbReference type="InterPro" id="IPR029044">
    <property type="entry name" value="Nucleotide-diphossugar_trans"/>
</dbReference>
<dbReference type="GO" id="GO:0016758">
    <property type="term" value="F:hexosyltransferase activity"/>
    <property type="evidence" value="ECO:0007669"/>
    <property type="project" value="UniProtKB-ARBA"/>
</dbReference>
<dbReference type="Proteomes" id="UP000711407">
    <property type="component" value="Unassembled WGS sequence"/>
</dbReference>
<accession>A0A4Q0UAS5</accession>
<dbReference type="PANTHER" id="PTHR22916:SF3">
    <property type="entry name" value="UDP-GLCNAC:BETAGAL BETA-1,3-N-ACETYLGLUCOSAMINYLTRANSFERASE-LIKE PROTEIN 1"/>
    <property type="match status" value="1"/>
</dbReference>
<dbReference type="EMBL" id="DYXT01000039">
    <property type="protein sequence ID" value="HJE39629.1"/>
    <property type="molecule type" value="Genomic_DNA"/>
</dbReference>
<evidence type="ECO:0000313" key="2">
    <source>
        <dbReference type="EMBL" id="HJE39629.1"/>
    </source>
</evidence>
<reference evidence="2" key="1">
    <citation type="journal article" date="2021" name="PeerJ">
        <title>Extensive microbial diversity within the chicken gut microbiome revealed by metagenomics and culture.</title>
        <authorList>
            <person name="Gilroy R."/>
            <person name="Ravi A."/>
            <person name="Getino M."/>
            <person name="Pursley I."/>
            <person name="Horton D.L."/>
            <person name="Alikhan N.F."/>
            <person name="Baker D."/>
            <person name="Gharbi K."/>
            <person name="Hall N."/>
            <person name="Watson M."/>
            <person name="Adriaenssens E.M."/>
            <person name="Foster-Nyarko E."/>
            <person name="Jarju S."/>
            <person name="Secka A."/>
            <person name="Antonio M."/>
            <person name="Oren A."/>
            <person name="Chaudhuri R.R."/>
            <person name="La Ragione R."/>
            <person name="Hildebrand F."/>
            <person name="Pallen M.J."/>
        </authorList>
    </citation>
    <scope>NUCLEOTIDE SEQUENCE</scope>
    <source>
        <strain evidence="2">4100</strain>
    </source>
</reference>
<dbReference type="SUPFAM" id="SSF53448">
    <property type="entry name" value="Nucleotide-diphospho-sugar transferases"/>
    <property type="match status" value="1"/>
</dbReference>
<dbReference type="Gene3D" id="3.90.550.10">
    <property type="entry name" value="Spore Coat Polysaccharide Biosynthesis Protein SpsA, Chain A"/>
    <property type="match status" value="1"/>
</dbReference>
<dbReference type="PANTHER" id="PTHR22916">
    <property type="entry name" value="GLYCOSYLTRANSFERASE"/>
    <property type="match status" value="1"/>
</dbReference>
<dbReference type="AlphaFoldDB" id="A0A4Q0UAS5"/>